<evidence type="ECO:0008006" key="5">
    <source>
        <dbReference type="Google" id="ProtNLM"/>
    </source>
</evidence>
<evidence type="ECO:0000256" key="2">
    <source>
        <dbReference type="SAM" id="MobiDB-lite"/>
    </source>
</evidence>
<accession>A0ABM7CV00</accession>
<dbReference type="RefSeq" id="WP_125465281.1">
    <property type="nucleotide sequence ID" value="NZ_CP034337.1"/>
</dbReference>
<organism evidence="3 4">
    <name type="scientific">Pseudomonas oryziphila</name>
    <dbReference type="NCBI Taxonomy" id="2894079"/>
    <lineage>
        <taxon>Bacteria</taxon>
        <taxon>Pseudomonadati</taxon>
        <taxon>Pseudomonadota</taxon>
        <taxon>Gammaproteobacteria</taxon>
        <taxon>Pseudomonadales</taxon>
        <taxon>Pseudomonadaceae</taxon>
        <taxon>Pseudomonas</taxon>
    </lineage>
</organism>
<feature type="coiled-coil region" evidence="1">
    <location>
        <begin position="306"/>
        <end position="333"/>
    </location>
</feature>
<feature type="coiled-coil region" evidence="1">
    <location>
        <begin position="202"/>
        <end position="270"/>
    </location>
</feature>
<keyword evidence="1" id="KW-0175">Coiled coil</keyword>
<evidence type="ECO:0000313" key="4">
    <source>
        <dbReference type="Proteomes" id="UP000272622"/>
    </source>
</evidence>
<keyword evidence="4" id="KW-1185">Reference proteome</keyword>
<feature type="region of interest" description="Disordered" evidence="2">
    <location>
        <begin position="102"/>
        <end position="130"/>
    </location>
</feature>
<reference evidence="3 4" key="1">
    <citation type="submission" date="2018-12" db="EMBL/GenBank/DDBJ databases">
        <authorList>
            <person name="Li S."/>
            <person name="Yang R."/>
            <person name="Chen G."/>
            <person name="Zou L."/>
            <person name="Zhang C."/>
            <person name="Chen Y."/>
            <person name="Liu Z."/>
            <person name="Li Y."/>
            <person name="Yan Y."/>
            <person name="Huang M."/>
            <person name="Chen T."/>
        </authorList>
    </citation>
    <scope>NUCLEOTIDE SEQUENCE [LARGE SCALE GENOMIC DNA]</scope>
    <source>
        <strain evidence="3 4">2014</strain>
    </source>
</reference>
<dbReference type="EMBL" id="CP034337">
    <property type="protein sequence ID" value="AZL75347.1"/>
    <property type="molecule type" value="Genomic_DNA"/>
</dbReference>
<feature type="compositionally biased region" description="Low complexity" evidence="2">
    <location>
        <begin position="112"/>
        <end position="126"/>
    </location>
</feature>
<evidence type="ECO:0000313" key="3">
    <source>
        <dbReference type="EMBL" id="AZL75347.1"/>
    </source>
</evidence>
<gene>
    <name evidence="3" type="ORF">EI693_20605</name>
</gene>
<dbReference type="Proteomes" id="UP000272622">
    <property type="component" value="Chromosome"/>
</dbReference>
<name>A0ABM7CV00_9PSED</name>
<sequence>MTPGTLAALAEDNSRDYLRRLTREQRNCAQLHHQHLHLQARILCGLYDIADSAFEAAQIRQILEQRQAREDDGFTRLEQANASLDNQLALFRQAQERLAASHSRALAEQRQHPALRQSQQQLQQARQQREQIAADHQPLVDECTGKLAAYSQHRIYAYLRLRQYGTEHYRRNVLSRRMDDWLARQCNFVCNQQNEQLLRAMLEQDATRLAACDQQIAELERQLTALQRSSLPAADQDPLSQETEALAHQVIAAQQQLKRVRQDIDLLEQCADSDSQDALRWLRFELKTDSLNQALAQWAAIGAQQATRFQQELDELRRRLDSASQRVGQARDLYEQACTFEFALGKRLRGDAGCASDCNCSCHTQPSLDDCPCQLRYPLADQYRDDTNYRQLIVEYMNRAQTLNSVLGTINALRLLPGTPNAPLFDRPLMQGQP</sequence>
<protein>
    <recommendedName>
        <fullName evidence="5">Exonuclease SbcC</fullName>
    </recommendedName>
</protein>
<proteinExistence type="predicted"/>
<evidence type="ECO:0000256" key="1">
    <source>
        <dbReference type="SAM" id="Coils"/>
    </source>
</evidence>